<evidence type="ECO:0000313" key="2">
    <source>
        <dbReference type="Proteomes" id="UP001472677"/>
    </source>
</evidence>
<dbReference type="EMBL" id="JBBPBM010000006">
    <property type="protein sequence ID" value="KAK8579307.1"/>
    <property type="molecule type" value="Genomic_DNA"/>
</dbReference>
<evidence type="ECO:0000313" key="1">
    <source>
        <dbReference type="EMBL" id="KAK8579307.1"/>
    </source>
</evidence>
<protein>
    <submittedName>
        <fullName evidence="1">Uncharacterized protein</fullName>
    </submittedName>
</protein>
<dbReference type="Proteomes" id="UP001472677">
    <property type="component" value="Unassembled WGS sequence"/>
</dbReference>
<name>A0ABR2FEL6_9ROSI</name>
<sequence length="89" mass="9679">MAPTSPGVIQALSTDFLLSLNSRAWLSRLSVAVIFADDLPVMRVGNPMVQEAISEQGALPDACFSTFPLVRHHHGCYCVIGRLLFTAFC</sequence>
<comment type="caution">
    <text evidence="1">The sequence shown here is derived from an EMBL/GenBank/DDBJ whole genome shotgun (WGS) entry which is preliminary data.</text>
</comment>
<reference evidence="1 2" key="1">
    <citation type="journal article" date="2024" name="G3 (Bethesda)">
        <title>Genome assembly of Hibiscus sabdariffa L. provides insights into metabolisms of medicinal natural products.</title>
        <authorList>
            <person name="Kim T."/>
        </authorList>
    </citation>
    <scope>NUCLEOTIDE SEQUENCE [LARGE SCALE GENOMIC DNA]</scope>
    <source>
        <strain evidence="1">TK-2024</strain>
        <tissue evidence="1">Old leaves</tissue>
    </source>
</reference>
<accession>A0ABR2FEL6</accession>
<keyword evidence="2" id="KW-1185">Reference proteome</keyword>
<gene>
    <name evidence="1" type="ORF">V6N12_069634</name>
</gene>
<proteinExistence type="predicted"/>
<organism evidence="1 2">
    <name type="scientific">Hibiscus sabdariffa</name>
    <name type="common">roselle</name>
    <dbReference type="NCBI Taxonomy" id="183260"/>
    <lineage>
        <taxon>Eukaryota</taxon>
        <taxon>Viridiplantae</taxon>
        <taxon>Streptophyta</taxon>
        <taxon>Embryophyta</taxon>
        <taxon>Tracheophyta</taxon>
        <taxon>Spermatophyta</taxon>
        <taxon>Magnoliopsida</taxon>
        <taxon>eudicotyledons</taxon>
        <taxon>Gunneridae</taxon>
        <taxon>Pentapetalae</taxon>
        <taxon>rosids</taxon>
        <taxon>malvids</taxon>
        <taxon>Malvales</taxon>
        <taxon>Malvaceae</taxon>
        <taxon>Malvoideae</taxon>
        <taxon>Hibiscus</taxon>
    </lineage>
</organism>